<dbReference type="GO" id="GO:0006508">
    <property type="term" value="P:proteolysis"/>
    <property type="evidence" value="ECO:0007669"/>
    <property type="project" value="InterPro"/>
</dbReference>
<dbReference type="GO" id="GO:0008235">
    <property type="term" value="F:metalloexopeptidase activity"/>
    <property type="evidence" value="ECO:0007669"/>
    <property type="project" value="InterPro"/>
</dbReference>
<reference evidence="2 3" key="1">
    <citation type="submission" date="2023-11" db="EMBL/GenBank/DDBJ databases">
        <title>Peredibacter starrii A3.12.</title>
        <authorList>
            <person name="Mitchell R.J."/>
        </authorList>
    </citation>
    <scope>NUCLEOTIDE SEQUENCE [LARGE SCALE GENOMIC DNA]</scope>
    <source>
        <strain evidence="2 3">A3.12</strain>
    </source>
</reference>
<gene>
    <name evidence="2" type="ORF">SOO65_11125</name>
</gene>
<dbReference type="PANTHER" id="PTHR12147:SF26">
    <property type="entry name" value="PEPTIDASE M28 DOMAIN-CONTAINING PROTEIN"/>
    <property type="match status" value="1"/>
</dbReference>
<dbReference type="Gene3D" id="3.40.630.10">
    <property type="entry name" value="Zn peptidases"/>
    <property type="match status" value="1"/>
</dbReference>
<keyword evidence="3" id="KW-1185">Reference proteome</keyword>
<proteinExistence type="predicted"/>
<protein>
    <submittedName>
        <fullName evidence="2">M28 family metallopeptidase</fullName>
    </submittedName>
</protein>
<organism evidence="2 3">
    <name type="scientific">Peredibacter starrii</name>
    <dbReference type="NCBI Taxonomy" id="28202"/>
    <lineage>
        <taxon>Bacteria</taxon>
        <taxon>Pseudomonadati</taxon>
        <taxon>Bdellovibrionota</taxon>
        <taxon>Bacteriovoracia</taxon>
        <taxon>Bacteriovoracales</taxon>
        <taxon>Bacteriovoracaceae</taxon>
        <taxon>Peredibacter</taxon>
    </lineage>
</organism>
<dbReference type="Proteomes" id="UP001324634">
    <property type="component" value="Chromosome"/>
</dbReference>
<dbReference type="AlphaFoldDB" id="A0AAX4HJ37"/>
<dbReference type="SUPFAM" id="SSF53187">
    <property type="entry name" value="Zn-dependent exopeptidases"/>
    <property type="match status" value="1"/>
</dbReference>
<name>A0AAX4HJ37_9BACT</name>
<dbReference type="Pfam" id="PF04389">
    <property type="entry name" value="Peptidase_M28"/>
    <property type="match status" value="1"/>
</dbReference>
<evidence type="ECO:0000313" key="2">
    <source>
        <dbReference type="EMBL" id="WPU63236.1"/>
    </source>
</evidence>
<sequence length="359" mass="40515">MKFLILGLFMLGLFLGLSAGPKDDHVYQVISSHPHDVEELKNHTETIHQKGRLWIVRLKENAPKELLEHLRPLRGGEDHYSFVGRLITNKVFKSKPVDYRGLINQLSLENIKNEVYWLSNFETRYAGSDENQLATNGVAKKLESLGYTVKKICYHPEACSLVAEKTGTILNREVIMVMGHIDSVGEYFAGADDNASGVSVILEMARVLKDYNNNKTIRFFISNGEELGLIGSTQYATQLERAKQLKNISLVINMDMVGYNTTGVVELETDPEFEEHAQWMAGVAAKYTKLKTKISLGAYGSDHVPFLQRGVPTVQTIEDWENKNPCYHMECDRPDALNYEYATEVARLNLAAVLLKDNE</sequence>
<dbReference type="EMBL" id="CP139487">
    <property type="protein sequence ID" value="WPU63236.1"/>
    <property type="molecule type" value="Genomic_DNA"/>
</dbReference>
<dbReference type="RefSeq" id="WP_321389571.1">
    <property type="nucleotide sequence ID" value="NZ_CP139487.1"/>
</dbReference>
<feature type="domain" description="Peptidase M28" evidence="1">
    <location>
        <begin position="172"/>
        <end position="352"/>
    </location>
</feature>
<evidence type="ECO:0000259" key="1">
    <source>
        <dbReference type="Pfam" id="PF04389"/>
    </source>
</evidence>
<dbReference type="PANTHER" id="PTHR12147">
    <property type="entry name" value="METALLOPEPTIDASE M28 FAMILY MEMBER"/>
    <property type="match status" value="1"/>
</dbReference>
<dbReference type="InterPro" id="IPR045175">
    <property type="entry name" value="M28_fam"/>
</dbReference>
<dbReference type="KEGG" id="psti:SOO65_11125"/>
<dbReference type="InterPro" id="IPR007484">
    <property type="entry name" value="Peptidase_M28"/>
</dbReference>
<accession>A0AAX4HJ37</accession>
<evidence type="ECO:0000313" key="3">
    <source>
        <dbReference type="Proteomes" id="UP001324634"/>
    </source>
</evidence>